<dbReference type="OrthoDB" id="3252356at2759"/>
<evidence type="ECO:0000313" key="2">
    <source>
        <dbReference type="Proteomes" id="UP000007148"/>
    </source>
</evidence>
<protein>
    <recommendedName>
        <fullName evidence="3">F-box domain-containing protein</fullName>
    </recommendedName>
</protein>
<sequence length="516" mass="58546">MSSETTNERSLCDLQTQDPRLVELARLNERIESGRRELHHMHDSISRLDITEPSLIDIQQRLDEHALNLDAIKSAFEELSTVDDVEESCQFGSPGERPVRDDHSHLLSIKQELSTSRETRANLQPRITASLKHLDELYGQHRILAISIPRYHKRRVTSQQVPEDIWRIIFRLYVHGVHYDIIHQGAEEGFRYPALTLSHVCQRWRAMALDQTEIWPYSCSRPNAPLILRTLRERGGSHQRSVFTYYTGPNSRYIQRQFAIIAQGDIKLGPVYDFWCTIWIDCVPASLLPNTPTFSRVQLLNMLPHLHGACPLYQLPELVIKVPALKRTDLRPYLLPHLTTLMVLSGPSDVFEAEIGTVDMSNLRHLALTVSHVGLMQAILASGLETLTLIAPSDAMEMPRDEEIWLESLSHLISPCTKLILTGWPETEAKSEKIADSSSRTCLALAQNHTKGLDATFRCTHVEGLELVKVICKDVADGTEGCRKPEVKSITFDRCTGIRQIDCDALSKLFKVSVYL</sequence>
<reference evidence="1 2" key="1">
    <citation type="journal article" date="2011" name="PLoS Pathog.">
        <title>Endophytic Life Strategies Decoded by Genome and Transcriptome Analyses of the Mutualistic Root Symbiont Piriformospora indica.</title>
        <authorList>
            <person name="Zuccaro A."/>
            <person name="Lahrmann U."/>
            <person name="Guldener U."/>
            <person name="Langen G."/>
            <person name="Pfiffi S."/>
            <person name="Biedenkopf D."/>
            <person name="Wong P."/>
            <person name="Samans B."/>
            <person name="Grimm C."/>
            <person name="Basiewicz M."/>
            <person name="Murat C."/>
            <person name="Martin F."/>
            <person name="Kogel K.H."/>
        </authorList>
    </citation>
    <scope>NUCLEOTIDE SEQUENCE [LARGE SCALE GENOMIC DNA]</scope>
    <source>
        <strain evidence="1 2">DSM 11827</strain>
    </source>
</reference>
<dbReference type="Proteomes" id="UP000007148">
    <property type="component" value="Unassembled WGS sequence"/>
</dbReference>
<dbReference type="InParanoid" id="G4TW60"/>
<gene>
    <name evidence="1" type="ORF">PIIN_09543</name>
</gene>
<keyword evidence="2" id="KW-1185">Reference proteome</keyword>
<name>G4TW60_SERID</name>
<accession>G4TW60</accession>
<dbReference type="AlphaFoldDB" id="G4TW60"/>
<dbReference type="EMBL" id="CAFZ01000470">
    <property type="protein sequence ID" value="CCA75553.1"/>
    <property type="molecule type" value="Genomic_DNA"/>
</dbReference>
<dbReference type="HOGENOM" id="CLU_527970_0_0_1"/>
<proteinExistence type="predicted"/>
<evidence type="ECO:0008006" key="3">
    <source>
        <dbReference type="Google" id="ProtNLM"/>
    </source>
</evidence>
<comment type="caution">
    <text evidence="1">The sequence shown here is derived from an EMBL/GenBank/DDBJ whole genome shotgun (WGS) entry which is preliminary data.</text>
</comment>
<organism evidence="1 2">
    <name type="scientific">Serendipita indica (strain DSM 11827)</name>
    <name type="common">Root endophyte fungus</name>
    <name type="synonym">Piriformospora indica</name>
    <dbReference type="NCBI Taxonomy" id="1109443"/>
    <lineage>
        <taxon>Eukaryota</taxon>
        <taxon>Fungi</taxon>
        <taxon>Dikarya</taxon>
        <taxon>Basidiomycota</taxon>
        <taxon>Agaricomycotina</taxon>
        <taxon>Agaricomycetes</taxon>
        <taxon>Sebacinales</taxon>
        <taxon>Serendipitaceae</taxon>
        <taxon>Serendipita</taxon>
    </lineage>
</organism>
<evidence type="ECO:0000313" key="1">
    <source>
        <dbReference type="EMBL" id="CCA75553.1"/>
    </source>
</evidence>